<dbReference type="EMBL" id="DXGD01000361">
    <property type="protein sequence ID" value="HIX00427.1"/>
    <property type="molecule type" value="Genomic_DNA"/>
</dbReference>
<evidence type="ECO:0000256" key="3">
    <source>
        <dbReference type="ARBA" id="ARBA00022801"/>
    </source>
</evidence>
<dbReference type="InterPro" id="IPR045155">
    <property type="entry name" value="Beta-lactam_cat"/>
</dbReference>
<feature type="compositionally biased region" description="Acidic residues" evidence="6">
    <location>
        <begin position="58"/>
        <end position="69"/>
    </location>
</feature>
<comment type="catalytic activity">
    <reaction evidence="5">
        <text>a beta-lactam + H2O = a substituted beta-amino acid</text>
        <dbReference type="Rhea" id="RHEA:20401"/>
        <dbReference type="ChEBI" id="CHEBI:15377"/>
        <dbReference type="ChEBI" id="CHEBI:35627"/>
        <dbReference type="ChEBI" id="CHEBI:140347"/>
        <dbReference type="EC" id="3.5.2.6"/>
    </reaction>
</comment>
<dbReference type="NCBIfam" id="NF033103">
    <property type="entry name" value="bla_class_A"/>
    <property type="match status" value="1"/>
</dbReference>
<comment type="similarity">
    <text evidence="1 5">Belongs to the class-A beta-lactamase family.</text>
</comment>
<dbReference type="GO" id="GO:0046677">
    <property type="term" value="P:response to antibiotic"/>
    <property type="evidence" value="ECO:0007669"/>
    <property type="project" value="UniProtKB-UniRule"/>
</dbReference>
<reference evidence="8" key="1">
    <citation type="journal article" date="2021" name="PeerJ">
        <title>Extensive microbial diversity within the chicken gut microbiome revealed by metagenomics and culture.</title>
        <authorList>
            <person name="Gilroy R."/>
            <person name="Ravi A."/>
            <person name="Getino M."/>
            <person name="Pursley I."/>
            <person name="Horton D.L."/>
            <person name="Alikhan N.F."/>
            <person name="Baker D."/>
            <person name="Gharbi K."/>
            <person name="Hall N."/>
            <person name="Watson M."/>
            <person name="Adriaenssens E.M."/>
            <person name="Foster-Nyarko E."/>
            <person name="Jarju S."/>
            <person name="Secka A."/>
            <person name="Antonio M."/>
            <person name="Oren A."/>
            <person name="Chaudhuri R.R."/>
            <person name="La Ragione R."/>
            <person name="Hildebrand F."/>
            <person name="Pallen M.J."/>
        </authorList>
    </citation>
    <scope>NUCLEOTIDE SEQUENCE</scope>
    <source>
        <strain evidence="8">ChiHejej3B27-3195</strain>
    </source>
</reference>
<comment type="caution">
    <text evidence="8">The sequence shown here is derived from an EMBL/GenBank/DDBJ whole genome shotgun (WGS) entry which is preliminary data.</text>
</comment>
<evidence type="ECO:0000256" key="6">
    <source>
        <dbReference type="SAM" id="MobiDB-lite"/>
    </source>
</evidence>
<dbReference type="PANTHER" id="PTHR35333:SF3">
    <property type="entry name" value="BETA-LACTAMASE-TYPE TRANSPEPTIDASE FOLD CONTAINING PROTEIN"/>
    <property type="match status" value="1"/>
</dbReference>
<proteinExistence type="inferred from homology"/>
<dbReference type="SUPFAM" id="SSF56601">
    <property type="entry name" value="beta-lactamase/transpeptidase-like"/>
    <property type="match status" value="1"/>
</dbReference>
<sequence>MTDFHTSFSGGTAQVRQHSGARSPRRRCLATVATSLALVLGACSSDSPEAESPSTAAEAEESEGSPDLQEQFDELESRFDARLGVYAVDTASGDAVEWRAEDRFAYASTIKAMAAGALLDDVGIEGLDREVTIDSDDIIAHSPVTEQHTGEAMTLAELSEAAMVISDNAAANYLFDALGGVSSLGTSLEELGDEVTSVARDEPDLNEAAPGDERDTTTPRAFGENLQEFAFGDTLSAQEQELFTGWLKDTETGDTLVRADLPDDWTVGDKSGSAGYGTRNDIAVVWPDEGGPLVVSVFSDLGDDDAEADDRLIAEAAELAVSDLR</sequence>
<keyword evidence="3 5" id="KW-0378">Hydrolase</keyword>
<feature type="region of interest" description="Disordered" evidence="6">
    <location>
        <begin position="196"/>
        <end position="219"/>
    </location>
</feature>
<evidence type="ECO:0000313" key="9">
    <source>
        <dbReference type="Proteomes" id="UP000824151"/>
    </source>
</evidence>
<dbReference type="PROSITE" id="PS00146">
    <property type="entry name" value="BETA_LACTAMASE_A"/>
    <property type="match status" value="1"/>
</dbReference>
<evidence type="ECO:0000256" key="4">
    <source>
        <dbReference type="ARBA" id="ARBA00023251"/>
    </source>
</evidence>
<evidence type="ECO:0000256" key="2">
    <source>
        <dbReference type="ARBA" id="ARBA00012865"/>
    </source>
</evidence>
<dbReference type="InterPro" id="IPR012338">
    <property type="entry name" value="Beta-lactam/transpept-like"/>
</dbReference>
<dbReference type="Proteomes" id="UP000824151">
    <property type="component" value="Unassembled WGS sequence"/>
</dbReference>
<dbReference type="InterPro" id="IPR000871">
    <property type="entry name" value="Beta-lactam_class-A"/>
</dbReference>
<feature type="domain" description="Beta-lactamase class A catalytic" evidence="7">
    <location>
        <begin position="84"/>
        <end position="298"/>
    </location>
</feature>
<evidence type="ECO:0000256" key="5">
    <source>
        <dbReference type="RuleBase" id="RU361140"/>
    </source>
</evidence>
<organism evidence="8 9">
    <name type="scientific">Candidatus Nesterenkonia stercoripullorum</name>
    <dbReference type="NCBI Taxonomy" id="2838701"/>
    <lineage>
        <taxon>Bacteria</taxon>
        <taxon>Bacillati</taxon>
        <taxon>Actinomycetota</taxon>
        <taxon>Actinomycetes</taxon>
        <taxon>Micrococcales</taxon>
        <taxon>Micrococcaceae</taxon>
        <taxon>Nesterenkonia</taxon>
    </lineage>
</organism>
<dbReference type="AlphaFoldDB" id="A0A9D1UU08"/>
<evidence type="ECO:0000259" key="7">
    <source>
        <dbReference type="Pfam" id="PF13354"/>
    </source>
</evidence>
<reference evidence="8" key="2">
    <citation type="submission" date="2021-04" db="EMBL/GenBank/DDBJ databases">
        <authorList>
            <person name="Gilroy R."/>
        </authorList>
    </citation>
    <scope>NUCLEOTIDE SEQUENCE</scope>
    <source>
        <strain evidence="8">ChiHejej3B27-3195</strain>
    </source>
</reference>
<feature type="compositionally biased region" description="Low complexity" evidence="6">
    <location>
        <begin position="44"/>
        <end position="57"/>
    </location>
</feature>
<dbReference type="Pfam" id="PF13354">
    <property type="entry name" value="Beta-lactamase2"/>
    <property type="match status" value="1"/>
</dbReference>
<protein>
    <recommendedName>
        <fullName evidence="2 5">Beta-lactamase</fullName>
        <ecNumber evidence="2 5">3.5.2.6</ecNumber>
    </recommendedName>
</protein>
<keyword evidence="4 5" id="KW-0046">Antibiotic resistance</keyword>
<evidence type="ECO:0000313" key="8">
    <source>
        <dbReference type="EMBL" id="HIX00427.1"/>
    </source>
</evidence>
<dbReference type="PRINTS" id="PR00118">
    <property type="entry name" value="BLACTAMASEA"/>
</dbReference>
<dbReference type="Gene3D" id="3.40.710.10">
    <property type="entry name" value="DD-peptidase/beta-lactamase superfamily"/>
    <property type="match status" value="1"/>
</dbReference>
<dbReference type="PANTHER" id="PTHR35333">
    <property type="entry name" value="BETA-LACTAMASE"/>
    <property type="match status" value="1"/>
</dbReference>
<dbReference type="GO" id="GO:0030655">
    <property type="term" value="P:beta-lactam antibiotic catabolic process"/>
    <property type="evidence" value="ECO:0007669"/>
    <property type="project" value="InterPro"/>
</dbReference>
<accession>A0A9D1UU08</accession>
<evidence type="ECO:0000256" key="1">
    <source>
        <dbReference type="ARBA" id="ARBA00009009"/>
    </source>
</evidence>
<dbReference type="InterPro" id="IPR023650">
    <property type="entry name" value="Beta-lactam_class-A_AS"/>
</dbReference>
<name>A0A9D1UU08_9MICC</name>
<feature type="region of interest" description="Disordered" evidence="6">
    <location>
        <begin position="44"/>
        <end position="69"/>
    </location>
</feature>
<feature type="compositionally biased region" description="Polar residues" evidence="6">
    <location>
        <begin position="1"/>
        <end position="17"/>
    </location>
</feature>
<feature type="region of interest" description="Disordered" evidence="6">
    <location>
        <begin position="1"/>
        <end position="21"/>
    </location>
</feature>
<dbReference type="GO" id="GO:0008800">
    <property type="term" value="F:beta-lactamase activity"/>
    <property type="evidence" value="ECO:0007669"/>
    <property type="project" value="UniProtKB-UniRule"/>
</dbReference>
<gene>
    <name evidence="8" type="primary">bla</name>
    <name evidence="8" type="ORF">H9871_09825</name>
</gene>
<dbReference type="EC" id="3.5.2.6" evidence="2 5"/>